<name>A0A9J7BND9_9BACT</name>
<dbReference type="Pfam" id="PF13442">
    <property type="entry name" value="Cytochrome_CBB3"/>
    <property type="match status" value="1"/>
</dbReference>
<dbReference type="KEGG" id="orp:MOP44_26715"/>
<organism evidence="8 9">
    <name type="scientific">Occallatibacter riparius</name>
    <dbReference type="NCBI Taxonomy" id="1002689"/>
    <lineage>
        <taxon>Bacteria</taxon>
        <taxon>Pseudomonadati</taxon>
        <taxon>Acidobacteriota</taxon>
        <taxon>Terriglobia</taxon>
        <taxon>Terriglobales</taxon>
        <taxon>Acidobacteriaceae</taxon>
        <taxon>Occallatibacter</taxon>
    </lineage>
</organism>
<evidence type="ECO:0000256" key="6">
    <source>
        <dbReference type="SAM" id="SignalP"/>
    </source>
</evidence>
<sequence>MKVAAYLALLMVAAVCAGGCKREHRVFDPGSPQTQVANASALNEIHAGAQWSPGPPSSPSRVRYDDNAYAVSEGKRLFESYNCVGCHQHGGGGIGPALMDAQWIYGSHPEQIYETIVRGRPNGMPSFSGKIPDYQVWELVAYVRSMSGQLREDVAPGRSDEMPVIKSEQARPKEHPSDEHQQKPPEGQP</sequence>
<proteinExistence type="predicted"/>
<dbReference type="Gene3D" id="1.10.760.10">
    <property type="entry name" value="Cytochrome c-like domain"/>
    <property type="match status" value="1"/>
</dbReference>
<evidence type="ECO:0000256" key="2">
    <source>
        <dbReference type="ARBA" id="ARBA00022723"/>
    </source>
</evidence>
<dbReference type="EMBL" id="CP093313">
    <property type="protein sequence ID" value="UWZ84135.1"/>
    <property type="molecule type" value="Genomic_DNA"/>
</dbReference>
<dbReference type="GO" id="GO:0020037">
    <property type="term" value="F:heme binding"/>
    <property type="evidence" value="ECO:0007669"/>
    <property type="project" value="InterPro"/>
</dbReference>
<dbReference type="SUPFAM" id="SSF46626">
    <property type="entry name" value="Cytochrome c"/>
    <property type="match status" value="1"/>
</dbReference>
<dbReference type="Proteomes" id="UP001059380">
    <property type="component" value="Chromosome"/>
</dbReference>
<reference evidence="8" key="1">
    <citation type="submission" date="2021-04" db="EMBL/GenBank/DDBJ databases">
        <title>Phylogenetic analysis of Acidobacteriaceae.</title>
        <authorList>
            <person name="Qiu L."/>
            <person name="Zhang Q."/>
        </authorList>
    </citation>
    <scope>NUCLEOTIDE SEQUENCE</scope>
    <source>
        <strain evidence="8">DSM 25168</strain>
    </source>
</reference>
<dbReference type="InterPro" id="IPR009056">
    <property type="entry name" value="Cyt_c-like_dom"/>
</dbReference>
<accession>A0A9J7BND9</accession>
<dbReference type="GO" id="GO:0009055">
    <property type="term" value="F:electron transfer activity"/>
    <property type="evidence" value="ECO:0007669"/>
    <property type="project" value="InterPro"/>
</dbReference>
<feature type="chain" id="PRO_5039945918" evidence="6">
    <location>
        <begin position="18"/>
        <end position="189"/>
    </location>
</feature>
<keyword evidence="9" id="KW-1185">Reference proteome</keyword>
<evidence type="ECO:0000256" key="4">
    <source>
        <dbReference type="PROSITE-ProRule" id="PRU00433"/>
    </source>
</evidence>
<feature type="compositionally biased region" description="Basic and acidic residues" evidence="5">
    <location>
        <begin position="151"/>
        <end position="183"/>
    </location>
</feature>
<keyword evidence="2 4" id="KW-0479">Metal-binding</keyword>
<gene>
    <name evidence="8" type="ORF">MOP44_26715</name>
</gene>
<dbReference type="RefSeq" id="WP_260793639.1">
    <property type="nucleotide sequence ID" value="NZ_CP093313.1"/>
</dbReference>
<protein>
    <submittedName>
        <fullName evidence="8">C-type cytochrome</fullName>
    </submittedName>
</protein>
<evidence type="ECO:0000256" key="1">
    <source>
        <dbReference type="ARBA" id="ARBA00022617"/>
    </source>
</evidence>
<dbReference type="GO" id="GO:0046872">
    <property type="term" value="F:metal ion binding"/>
    <property type="evidence" value="ECO:0007669"/>
    <property type="project" value="UniProtKB-KW"/>
</dbReference>
<keyword evidence="6" id="KW-0732">Signal</keyword>
<keyword evidence="1 4" id="KW-0349">Heme</keyword>
<dbReference type="PROSITE" id="PS51007">
    <property type="entry name" value="CYTC"/>
    <property type="match status" value="1"/>
</dbReference>
<keyword evidence="3 4" id="KW-0408">Iron</keyword>
<feature type="domain" description="Cytochrome c" evidence="7">
    <location>
        <begin position="69"/>
        <end position="147"/>
    </location>
</feature>
<evidence type="ECO:0000256" key="3">
    <source>
        <dbReference type="ARBA" id="ARBA00023004"/>
    </source>
</evidence>
<evidence type="ECO:0000313" key="8">
    <source>
        <dbReference type="EMBL" id="UWZ84135.1"/>
    </source>
</evidence>
<dbReference type="AlphaFoldDB" id="A0A9J7BND9"/>
<feature type="region of interest" description="Disordered" evidence="5">
    <location>
        <begin position="151"/>
        <end position="189"/>
    </location>
</feature>
<feature type="signal peptide" evidence="6">
    <location>
        <begin position="1"/>
        <end position="17"/>
    </location>
</feature>
<evidence type="ECO:0000259" key="7">
    <source>
        <dbReference type="PROSITE" id="PS51007"/>
    </source>
</evidence>
<evidence type="ECO:0000313" key="9">
    <source>
        <dbReference type="Proteomes" id="UP001059380"/>
    </source>
</evidence>
<dbReference type="InterPro" id="IPR036909">
    <property type="entry name" value="Cyt_c-like_dom_sf"/>
</dbReference>
<evidence type="ECO:0000256" key="5">
    <source>
        <dbReference type="SAM" id="MobiDB-lite"/>
    </source>
</evidence>